<dbReference type="GO" id="GO:0004525">
    <property type="term" value="F:ribonuclease III activity"/>
    <property type="evidence" value="ECO:0007669"/>
    <property type="project" value="InterPro"/>
</dbReference>
<evidence type="ECO:0000313" key="2">
    <source>
        <dbReference type="EMBL" id="KAJ3475959.1"/>
    </source>
</evidence>
<evidence type="ECO:0000259" key="1">
    <source>
        <dbReference type="PROSITE" id="PS50142"/>
    </source>
</evidence>
<comment type="caution">
    <text evidence="2">The sequence shown here is derived from an EMBL/GenBank/DDBJ whole genome shotgun (WGS) entry which is preliminary data.</text>
</comment>
<dbReference type="EMBL" id="JANAWD010000772">
    <property type="protein sequence ID" value="KAJ3475959.1"/>
    <property type="molecule type" value="Genomic_DNA"/>
</dbReference>
<organism evidence="2 3">
    <name type="scientific">Meripilus lineatus</name>
    <dbReference type="NCBI Taxonomy" id="2056292"/>
    <lineage>
        <taxon>Eukaryota</taxon>
        <taxon>Fungi</taxon>
        <taxon>Dikarya</taxon>
        <taxon>Basidiomycota</taxon>
        <taxon>Agaricomycotina</taxon>
        <taxon>Agaricomycetes</taxon>
        <taxon>Polyporales</taxon>
        <taxon>Meripilaceae</taxon>
        <taxon>Meripilus</taxon>
    </lineage>
</organism>
<reference evidence="2" key="1">
    <citation type="submission" date="2022-07" db="EMBL/GenBank/DDBJ databases">
        <title>Genome Sequence of Physisporinus lineatus.</title>
        <authorList>
            <person name="Buettner E."/>
        </authorList>
    </citation>
    <scope>NUCLEOTIDE SEQUENCE</scope>
    <source>
        <strain evidence="2">VT162</strain>
    </source>
</reference>
<dbReference type="SUPFAM" id="SSF69065">
    <property type="entry name" value="RNase III domain-like"/>
    <property type="match status" value="1"/>
</dbReference>
<proteinExistence type="predicted"/>
<dbReference type="InterPro" id="IPR000999">
    <property type="entry name" value="RNase_III_dom"/>
</dbReference>
<sequence>MHYLMNSWNGRNSYRKDLYTYIQAALIDAIEHPGFTVKLPDLTDRTWDEIFDSKLLPYADHWHNERLEFVGDGIIDGVLCDLLYTQLPSGTPGLYTTLNSALHSNRTFAHIVRRMHSRDCVKSAVVRVDTALNTRFQVKKVADIFETLAGALYFESGYWAAFDWVSATFRYLMPAAIKAHAEYTARYGRNYSSRGYYGYYRSPYRVVSSQLPGRVQKDYGRKETFDSPSNQRFILPAAPQVSGAANVQPFVAISATQPNTGAEKDIRPAGLPQRPMIYEPEKKLGLYRHLLEREDPKPETKVHQSIDRTKRWLKTFCQTFSSNSR</sequence>
<dbReference type="Pfam" id="PF00636">
    <property type="entry name" value="Ribonuclease_3"/>
    <property type="match status" value="1"/>
</dbReference>
<dbReference type="GO" id="GO:0006396">
    <property type="term" value="P:RNA processing"/>
    <property type="evidence" value="ECO:0007669"/>
    <property type="project" value="InterPro"/>
</dbReference>
<keyword evidence="3" id="KW-1185">Reference proteome</keyword>
<evidence type="ECO:0000313" key="3">
    <source>
        <dbReference type="Proteomes" id="UP001212997"/>
    </source>
</evidence>
<gene>
    <name evidence="2" type="ORF">NLI96_g11484</name>
</gene>
<dbReference type="InterPro" id="IPR036389">
    <property type="entry name" value="RNase_III_sf"/>
</dbReference>
<name>A0AAD5YDA0_9APHY</name>
<accession>A0AAD5YDA0</accession>
<dbReference type="CDD" id="cd00593">
    <property type="entry name" value="RIBOc"/>
    <property type="match status" value="1"/>
</dbReference>
<protein>
    <recommendedName>
        <fullName evidence="1">RNase III domain-containing protein</fullName>
    </recommendedName>
</protein>
<dbReference type="PROSITE" id="PS50142">
    <property type="entry name" value="RNASE_3_2"/>
    <property type="match status" value="1"/>
</dbReference>
<dbReference type="AlphaFoldDB" id="A0AAD5YDA0"/>
<feature type="domain" description="RNase III" evidence="1">
    <location>
        <begin position="63"/>
        <end position="157"/>
    </location>
</feature>
<dbReference type="SMART" id="SM00535">
    <property type="entry name" value="RIBOc"/>
    <property type="match status" value="1"/>
</dbReference>
<dbReference type="PROSITE" id="PS00517">
    <property type="entry name" value="RNASE_3_1"/>
    <property type="match status" value="1"/>
</dbReference>
<dbReference type="Proteomes" id="UP001212997">
    <property type="component" value="Unassembled WGS sequence"/>
</dbReference>
<dbReference type="Gene3D" id="1.10.1520.10">
    <property type="entry name" value="Ribonuclease III domain"/>
    <property type="match status" value="1"/>
</dbReference>